<dbReference type="Proteomes" id="UP000019113">
    <property type="component" value="Unassembled WGS sequence"/>
</dbReference>
<name>W1N9T4_9GAMM</name>
<evidence type="ECO:0008006" key="3">
    <source>
        <dbReference type="Google" id="ProtNLM"/>
    </source>
</evidence>
<dbReference type="eggNOG" id="ENOG5032S82">
    <property type="taxonomic scope" value="Bacteria"/>
</dbReference>
<protein>
    <recommendedName>
        <fullName evidence="3">DUF2971 domain-containing protein</fullName>
    </recommendedName>
</protein>
<evidence type="ECO:0000313" key="2">
    <source>
        <dbReference type="Proteomes" id="UP000019113"/>
    </source>
</evidence>
<gene>
    <name evidence="1" type="ORF">BJB45_12400</name>
</gene>
<comment type="caution">
    <text evidence="1">The sequence shown here is derived from an EMBL/GenBank/DDBJ whole genome shotgun (WGS) entry which is preliminary data.</text>
</comment>
<organism evidence="1 2">
    <name type="scientific">Halomonas huangheensis</name>
    <dbReference type="NCBI Taxonomy" id="1178482"/>
    <lineage>
        <taxon>Bacteria</taxon>
        <taxon>Pseudomonadati</taxon>
        <taxon>Pseudomonadota</taxon>
        <taxon>Gammaproteobacteria</taxon>
        <taxon>Oceanospirillales</taxon>
        <taxon>Halomonadaceae</taxon>
        <taxon>Halomonas</taxon>
    </lineage>
</organism>
<dbReference type="AlphaFoldDB" id="W1N9T4"/>
<keyword evidence="2" id="KW-1185">Reference proteome</keyword>
<sequence length="242" mass="27694">MGNHTRVNEDHWDDSTPLWRYMDVYGFLSLITGEKLKFTSLSEFEDGFEGRMPLQNEVTLSLDFTDMSQSFARPVSEIDDLRNRLEAVRKNTWVTSWQQLDSECSLMWRVYGSRQNGVAIKTTAGNLLGALDSDYNYIAGPVQYINYAKEKVPDETDVSFSFHKQHGYFAEQEFRVAVTDTEQSSVDKPKLIGLDLSKALERVVISPWAGEWQLEALKRVVESLGIEPRLVRHSSIMKVGEK</sequence>
<evidence type="ECO:0000313" key="1">
    <source>
        <dbReference type="EMBL" id="ERL51961.1"/>
    </source>
</evidence>
<proteinExistence type="predicted"/>
<accession>W1N9T4</accession>
<dbReference type="OrthoDB" id="8548541at2"/>
<reference evidence="1 2" key="1">
    <citation type="submission" date="2013-08" db="EMBL/GenBank/DDBJ databases">
        <title>draft genome of Halomonas huanghegensis, strain BJGMM-B45T.</title>
        <authorList>
            <person name="Miao C."/>
            <person name="Wan Y."/>
            <person name="Jin W."/>
        </authorList>
    </citation>
    <scope>NUCLEOTIDE SEQUENCE [LARGE SCALE GENOMIC DNA]</scope>
    <source>
        <strain evidence="1 2">BJGMM-B45</strain>
    </source>
</reference>
<dbReference type="RefSeq" id="WP_021818597.1">
    <property type="nucleotide sequence ID" value="NZ_AVBC01000020.1"/>
</dbReference>
<dbReference type="KEGG" id="hhu:AR456_14695"/>
<dbReference type="EMBL" id="AVBC01000020">
    <property type="protein sequence ID" value="ERL51961.1"/>
    <property type="molecule type" value="Genomic_DNA"/>
</dbReference>